<dbReference type="EMBL" id="JADZSC010000002">
    <property type="protein sequence ID" value="MBH0230452.1"/>
    <property type="molecule type" value="Genomic_DNA"/>
</dbReference>
<keyword evidence="1 3" id="KW-0413">Isomerase</keyword>
<dbReference type="NCBIfam" id="TIGR00021">
    <property type="entry name" value="rpiA"/>
    <property type="match status" value="1"/>
</dbReference>
<dbReference type="RefSeq" id="WP_197317086.1">
    <property type="nucleotide sequence ID" value="NZ_JADZSC010000002.1"/>
</dbReference>
<dbReference type="AlphaFoldDB" id="A0A931HVJ0"/>
<dbReference type="SUPFAM" id="SSF100950">
    <property type="entry name" value="NagB/RpiA/CoA transferase-like"/>
    <property type="match status" value="1"/>
</dbReference>
<dbReference type="Gene3D" id="3.40.50.1360">
    <property type="match status" value="1"/>
</dbReference>
<dbReference type="Proteomes" id="UP000614490">
    <property type="component" value="Unassembled WGS sequence"/>
</dbReference>
<proteinExistence type="predicted"/>
<evidence type="ECO:0000256" key="1">
    <source>
        <dbReference type="ARBA" id="ARBA00023235"/>
    </source>
</evidence>
<dbReference type="SUPFAM" id="SSF75445">
    <property type="entry name" value="D-ribose-5-phosphate isomerase (RpiA), lid domain"/>
    <property type="match status" value="1"/>
</dbReference>
<dbReference type="EC" id="5.3.1.6" evidence="2"/>
<sequence length="232" mass="25223">MKWKNSLASAESWAGEISNLEEKNKLAEKISGKIKDGEVIGVGSGSTAYLALKAISKRVKQEGLEVLAVPTSKEALLNCSMLGLKTTTLSAAKPDWGFDGADEVDSNNRLIKGRGGALFAEKLVMASAPKTYILVDESKFVDRLGEKFPVPLEVDPRAIHLVETRLAQFPIQGVKLRMAKSKDGPVITESGNLILDVRFKKISNEMEKELSFIPGVIETGLFISYSVEILTV</sequence>
<protein>
    <recommendedName>
        <fullName evidence="2">Ribose 5-phosphate isomerase A</fullName>
        <ecNumber evidence="2">5.3.1.6</ecNumber>
    </recommendedName>
</protein>
<dbReference type="PANTHER" id="PTHR11934:SF0">
    <property type="entry name" value="RIBOSE-5-PHOSPHATE ISOMERASE"/>
    <property type="match status" value="1"/>
</dbReference>
<comment type="caution">
    <text evidence="3">The sequence shown here is derived from an EMBL/GenBank/DDBJ whole genome shotgun (WGS) entry which is preliminary data.</text>
</comment>
<dbReference type="GO" id="GO:0009052">
    <property type="term" value="P:pentose-phosphate shunt, non-oxidative branch"/>
    <property type="evidence" value="ECO:0007669"/>
    <property type="project" value="InterPro"/>
</dbReference>
<dbReference type="InterPro" id="IPR004788">
    <property type="entry name" value="Ribose5P_isomerase_type_A"/>
</dbReference>
<evidence type="ECO:0000313" key="3">
    <source>
        <dbReference type="EMBL" id="MBH0230452.1"/>
    </source>
</evidence>
<accession>A0A931HVJ0</accession>
<dbReference type="PANTHER" id="PTHR11934">
    <property type="entry name" value="RIBOSE-5-PHOSPHATE ISOMERASE"/>
    <property type="match status" value="1"/>
</dbReference>
<evidence type="ECO:0000256" key="2">
    <source>
        <dbReference type="NCBIfam" id="TIGR00021"/>
    </source>
</evidence>
<gene>
    <name evidence="3" type="primary">rpiA</name>
    <name evidence="3" type="ORF">H0267_09540</name>
</gene>
<dbReference type="GO" id="GO:0006014">
    <property type="term" value="P:D-ribose metabolic process"/>
    <property type="evidence" value="ECO:0007669"/>
    <property type="project" value="TreeGrafter"/>
</dbReference>
<dbReference type="Pfam" id="PF06026">
    <property type="entry name" value="Rib_5-P_isom_A"/>
    <property type="match status" value="1"/>
</dbReference>
<reference evidence="3 4" key="1">
    <citation type="journal article" date="2005" name="Int. J. Syst. Evol. Microbiol.">
        <title>Halobacillus yeomjeoni sp. nov., isolated from a marine solar saltern in Korea.</title>
        <authorList>
            <person name="Yoon J.H."/>
            <person name="Kang S.J."/>
            <person name="Lee C.H."/>
            <person name="Oh H.W."/>
            <person name="Oh T.K."/>
        </authorList>
    </citation>
    <scope>NUCLEOTIDE SEQUENCE [LARGE SCALE GENOMIC DNA]</scope>
    <source>
        <strain evidence="3 4">KCTC 3957</strain>
    </source>
</reference>
<evidence type="ECO:0000313" key="4">
    <source>
        <dbReference type="Proteomes" id="UP000614490"/>
    </source>
</evidence>
<dbReference type="GO" id="GO:0005829">
    <property type="term" value="C:cytosol"/>
    <property type="evidence" value="ECO:0007669"/>
    <property type="project" value="TreeGrafter"/>
</dbReference>
<dbReference type="InterPro" id="IPR037171">
    <property type="entry name" value="NagB/RpiA_transferase-like"/>
</dbReference>
<dbReference type="Gene3D" id="3.30.70.260">
    <property type="match status" value="1"/>
</dbReference>
<name>A0A931HVJ0_9BACI</name>
<keyword evidence="4" id="KW-1185">Reference proteome</keyword>
<dbReference type="GO" id="GO:0004751">
    <property type="term" value="F:ribose-5-phosphate isomerase activity"/>
    <property type="evidence" value="ECO:0007669"/>
    <property type="project" value="UniProtKB-UniRule"/>
</dbReference>
<dbReference type="CDD" id="cd01398">
    <property type="entry name" value="RPI_A"/>
    <property type="match status" value="1"/>
</dbReference>
<organism evidence="3 4">
    <name type="scientific">Halobacillus yeomjeoni</name>
    <dbReference type="NCBI Taxonomy" id="311194"/>
    <lineage>
        <taxon>Bacteria</taxon>
        <taxon>Bacillati</taxon>
        <taxon>Bacillota</taxon>
        <taxon>Bacilli</taxon>
        <taxon>Bacillales</taxon>
        <taxon>Bacillaceae</taxon>
        <taxon>Halobacillus</taxon>
    </lineage>
</organism>